<organism evidence="2 3">
    <name type="scientific">Allacma fusca</name>
    <dbReference type="NCBI Taxonomy" id="39272"/>
    <lineage>
        <taxon>Eukaryota</taxon>
        <taxon>Metazoa</taxon>
        <taxon>Ecdysozoa</taxon>
        <taxon>Arthropoda</taxon>
        <taxon>Hexapoda</taxon>
        <taxon>Collembola</taxon>
        <taxon>Symphypleona</taxon>
        <taxon>Sminthuridae</taxon>
        <taxon>Allacma</taxon>
    </lineage>
</organism>
<keyword evidence="3" id="KW-1185">Reference proteome</keyword>
<comment type="caution">
    <text evidence="2">The sequence shown here is derived from an EMBL/GenBank/DDBJ whole genome shotgun (WGS) entry which is preliminary data.</text>
</comment>
<gene>
    <name evidence="2" type="ORF">AFUS01_LOCUS25028</name>
</gene>
<protein>
    <submittedName>
        <fullName evidence="2">Uncharacterized protein</fullName>
    </submittedName>
</protein>
<evidence type="ECO:0000313" key="2">
    <source>
        <dbReference type="EMBL" id="CAG7786461.1"/>
    </source>
</evidence>
<dbReference type="EMBL" id="CAJVCH010318260">
    <property type="protein sequence ID" value="CAG7786461.1"/>
    <property type="molecule type" value="Genomic_DNA"/>
</dbReference>
<keyword evidence="1" id="KW-1133">Transmembrane helix</keyword>
<proteinExistence type="predicted"/>
<sequence>MLFKRDIRLNVASLRFCSFMGFYPVRIDPISYRISMHKSLLRRVYHYLLISLWVFHFVLTVYRIFEIIQGYESSSFPHLPCPLACTGLSLLMLSDYIVMFWVHPEFYMNFITVCFKYFPDDGKKIPNIFEKSLDELFTIFIWPLLVAVPGLHLVIFAIMPNGPNFIFYNLPESWKNPLSMLGCAALEGYLLTIWMSMGLFLVVTHVLTVHMVLTELEMGMKAMGECMRNKNLQKQQ</sequence>
<feature type="non-terminal residue" evidence="2">
    <location>
        <position position="1"/>
    </location>
</feature>
<dbReference type="AlphaFoldDB" id="A0A8J2P3E7"/>
<evidence type="ECO:0000256" key="1">
    <source>
        <dbReference type="SAM" id="Phobius"/>
    </source>
</evidence>
<keyword evidence="1" id="KW-0812">Transmembrane</keyword>
<keyword evidence="1" id="KW-0472">Membrane</keyword>
<accession>A0A8J2P3E7</accession>
<reference evidence="2" key="1">
    <citation type="submission" date="2021-06" db="EMBL/GenBank/DDBJ databases">
        <authorList>
            <person name="Hodson N. C."/>
            <person name="Mongue J. A."/>
            <person name="Jaron S. K."/>
        </authorList>
    </citation>
    <scope>NUCLEOTIDE SEQUENCE</scope>
</reference>
<name>A0A8J2P3E7_9HEXA</name>
<feature type="transmembrane region" description="Helical" evidence="1">
    <location>
        <begin position="139"/>
        <end position="159"/>
    </location>
</feature>
<feature type="transmembrane region" description="Helical" evidence="1">
    <location>
        <begin position="44"/>
        <end position="65"/>
    </location>
</feature>
<feature type="transmembrane region" description="Helical" evidence="1">
    <location>
        <begin position="189"/>
        <end position="213"/>
    </location>
</feature>
<dbReference type="Proteomes" id="UP000708208">
    <property type="component" value="Unassembled WGS sequence"/>
</dbReference>
<evidence type="ECO:0000313" key="3">
    <source>
        <dbReference type="Proteomes" id="UP000708208"/>
    </source>
</evidence>